<dbReference type="PANTHER" id="PTHR30336">
    <property type="entry name" value="INNER MEMBRANE PROTEIN, PROBABLE PERMEASE"/>
    <property type="match status" value="1"/>
</dbReference>
<gene>
    <name evidence="3" type="ORF">AR438_07240</name>
</gene>
<dbReference type="STRING" id="452084.AR438_07240"/>
<keyword evidence="1" id="KW-0812">Transmembrane</keyword>
<evidence type="ECO:0000313" key="3">
    <source>
        <dbReference type="EMBL" id="KQK25398.1"/>
    </source>
</evidence>
<dbReference type="OrthoDB" id="9782395at2"/>
<comment type="caution">
    <text evidence="3">The sequence shown here is derived from an EMBL/GenBank/DDBJ whole genome shotgun (WGS) entry which is preliminary data.</text>
</comment>
<protein>
    <recommendedName>
        <fullName evidence="2">DUF218 domain-containing protein</fullName>
    </recommendedName>
</protein>
<dbReference type="InterPro" id="IPR003848">
    <property type="entry name" value="DUF218"/>
</dbReference>
<dbReference type="Pfam" id="PF02698">
    <property type="entry name" value="DUF218"/>
    <property type="match status" value="1"/>
</dbReference>
<dbReference type="AlphaFoldDB" id="A0A0Q3P6U4"/>
<evidence type="ECO:0000259" key="2">
    <source>
        <dbReference type="Pfam" id="PF02698"/>
    </source>
</evidence>
<dbReference type="InterPro" id="IPR051599">
    <property type="entry name" value="Cell_Envelope_Assoc"/>
</dbReference>
<feature type="transmembrane region" description="Helical" evidence="1">
    <location>
        <begin position="7"/>
        <end position="28"/>
    </location>
</feature>
<name>A0A0Q3P6U4_9FLAO</name>
<dbReference type="Gene3D" id="3.40.50.620">
    <property type="entry name" value="HUPs"/>
    <property type="match status" value="1"/>
</dbReference>
<dbReference type="CDD" id="cd06259">
    <property type="entry name" value="YdcF-like"/>
    <property type="match status" value="1"/>
</dbReference>
<keyword evidence="1" id="KW-1133">Transmembrane helix</keyword>
<evidence type="ECO:0000313" key="4">
    <source>
        <dbReference type="Proteomes" id="UP000051682"/>
    </source>
</evidence>
<keyword evidence="1" id="KW-0472">Membrane</keyword>
<dbReference type="EMBL" id="LLYZ01000005">
    <property type="protein sequence ID" value="KQK25398.1"/>
    <property type="molecule type" value="Genomic_DNA"/>
</dbReference>
<feature type="domain" description="DUF218" evidence="2">
    <location>
        <begin position="39"/>
        <end position="164"/>
    </location>
</feature>
<reference evidence="3 4" key="1">
    <citation type="submission" date="2015-10" db="EMBL/GenBank/DDBJ databases">
        <title>Chryseobacterium aquaticum genome.</title>
        <authorList>
            <person name="Newman J.D."/>
            <person name="Ferguson M.B."/>
            <person name="Miller J.R."/>
        </authorList>
    </citation>
    <scope>NUCLEOTIDE SEQUENCE [LARGE SCALE GENOMIC DNA]</scope>
    <source>
        <strain evidence="3 4">KCTC 12483</strain>
    </source>
</reference>
<dbReference type="InterPro" id="IPR014729">
    <property type="entry name" value="Rossmann-like_a/b/a_fold"/>
</dbReference>
<accession>A0A0Q3P6U4</accession>
<keyword evidence="4" id="KW-1185">Reference proteome</keyword>
<dbReference type="GO" id="GO:0005886">
    <property type="term" value="C:plasma membrane"/>
    <property type="evidence" value="ECO:0007669"/>
    <property type="project" value="TreeGrafter"/>
</dbReference>
<organism evidence="3 4">
    <name type="scientific">Chryseobacterium aquaticum</name>
    <dbReference type="NCBI Taxonomy" id="452084"/>
    <lineage>
        <taxon>Bacteria</taxon>
        <taxon>Pseudomonadati</taxon>
        <taxon>Bacteroidota</taxon>
        <taxon>Flavobacteriia</taxon>
        <taxon>Flavobacteriales</taxon>
        <taxon>Weeksellaceae</taxon>
        <taxon>Chryseobacterium group</taxon>
        <taxon>Chryseobacterium</taxon>
    </lineage>
</organism>
<sequence length="186" mass="21560">MKILLKALKYFSFLIVVWFLSHTIYIVIDGLSDRQQKADIAVILGSKVNEDGTLSERLKQRLESGLKLYKSNRVKKILVSGGFGKEKYYEGDKMKEFLVQKGVPDSLIIVDNLGNNTRSTVENTLKMRSKEKFNSIIVVSQYFHVTRTKKLFDSKGFENVSSVSPNYYEWRDLYSIVREFPAYYTQ</sequence>
<dbReference type="PANTHER" id="PTHR30336:SF20">
    <property type="entry name" value="DUF218 DOMAIN-CONTAINING PROTEIN"/>
    <property type="match status" value="1"/>
</dbReference>
<proteinExistence type="predicted"/>
<evidence type="ECO:0000256" key="1">
    <source>
        <dbReference type="SAM" id="Phobius"/>
    </source>
</evidence>
<dbReference type="Proteomes" id="UP000051682">
    <property type="component" value="Unassembled WGS sequence"/>
</dbReference>
<dbReference type="RefSeq" id="WP_056013703.1">
    <property type="nucleotide sequence ID" value="NZ_LLYZ01000005.1"/>
</dbReference>